<dbReference type="PANTHER" id="PTHR33505:SF4">
    <property type="entry name" value="PROTEIN PREY, MITOCHONDRIAL"/>
    <property type="match status" value="1"/>
</dbReference>
<proteinExistence type="inferred from homology"/>
<evidence type="ECO:0000256" key="1">
    <source>
        <dbReference type="HAMAP-Rule" id="MF_01187"/>
    </source>
</evidence>
<dbReference type="Proteomes" id="UP000279422">
    <property type="component" value="Unassembled WGS sequence"/>
</dbReference>
<dbReference type="SUPFAM" id="SSF158997">
    <property type="entry name" value="Trm112p-like"/>
    <property type="match status" value="1"/>
</dbReference>
<organism evidence="2 3">
    <name type="scientific">Aerophobetes bacterium</name>
    <dbReference type="NCBI Taxonomy" id="2030807"/>
    <lineage>
        <taxon>Bacteria</taxon>
        <taxon>Candidatus Aerophobota</taxon>
    </lineage>
</organism>
<gene>
    <name evidence="2" type="ORF">DRJ00_05985</name>
</gene>
<dbReference type="HAMAP" id="MF_01187">
    <property type="entry name" value="UPF0434"/>
    <property type="match status" value="1"/>
</dbReference>
<dbReference type="AlphaFoldDB" id="A0A497E362"/>
<dbReference type="Gene3D" id="2.20.25.10">
    <property type="match status" value="1"/>
</dbReference>
<reference evidence="2 3" key="1">
    <citation type="submission" date="2018-06" db="EMBL/GenBank/DDBJ databases">
        <title>Extensive metabolic versatility and redundancy in microbially diverse, dynamic hydrothermal sediments.</title>
        <authorList>
            <person name="Dombrowski N."/>
            <person name="Teske A."/>
            <person name="Baker B.J."/>
        </authorList>
    </citation>
    <scope>NUCLEOTIDE SEQUENCE [LARGE SCALE GENOMIC DNA]</scope>
    <source>
        <strain evidence="2">B47_G16</strain>
    </source>
</reference>
<dbReference type="PANTHER" id="PTHR33505">
    <property type="entry name" value="ZGC:162634"/>
    <property type="match status" value="1"/>
</dbReference>
<name>A0A497E362_UNCAE</name>
<comment type="similarity">
    <text evidence="1">Belongs to the UPF0434 family.</text>
</comment>
<accession>A0A497E362</accession>
<dbReference type="InterPro" id="IPR005651">
    <property type="entry name" value="Trm112-like"/>
</dbReference>
<protein>
    <recommendedName>
        <fullName evidence="1">UPF0434 protein DRJ00_05985</fullName>
    </recommendedName>
</protein>
<comment type="caution">
    <text evidence="2">The sequence shown here is derived from an EMBL/GenBank/DDBJ whole genome shotgun (WGS) entry which is preliminary data.</text>
</comment>
<evidence type="ECO:0000313" key="3">
    <source>
        <dbReference type="Proteomes" id="UP000279422"/>
    </source>
</evidence>
<dbReference type="EMBL" id="QMPZ01000088">
    <property type="protein sequence ID" value="RLE08604.1"/>
    <property type="molecule type" value="Genomic_DNA"/>
</dbReference>
<evidence type="ECO:0000313" key="2">
    <source>
        <dbReference type="EMBL" id="RLE08604.1"/>
    </source>
</evidence>
<dbReference type="Pfam" id="PF03966">
    <property type="entry name" value="Trm112p"/>
    <property type="match status" value="1"/>
</dbReference>
<sequence length="61" mass="7058">MALNEKLLEILVCPKCKGELEYKCGQKEESLICHRCRLIYPVKDDIPVMLIEEAKRLPEGK</sequence>
<dbReference type="GO" id="GO:0005829">
    <property type="term" value="C:cytosol"/>
    <property type="evidence" value="ECO:0007669"/>
    <property type="project" value="TreeGrafter"/>
</dbReference>